<dbReference type="Proteomes" id="UP001163266">
    <property type="component" value="Chromosome"/>
</dbReference>
<dbReference type="InterPro" id="IPR006407">
    <property type="entry name" value="GlgB"/>
</dbReference>
<evidence type="ECO:0000256" key="3">
    <source>
        <dbReference type="ARBA" id="ARBA00004964"/>
    </source>
</evidence>
<dbReference type="PIRSF" id="PIRSF000463">
    <property type="entry name" value="GlgB"/>
    <property type="match status" value="1"/>
</dbReference>
<dbReference type="Gene3D" id="2.60.40.10">
    <property type="entry name" value="Immunoglobulins"/>
    <property type="match status" value="1"/>
</dbReference>
<dbReference type="NCBIfam" id="NF003811">
    <property type="entry name" value="PRK05402.1"/>
    <property type="match status" value="1"/>
</dbReference>
<feature type="active site" description="Nucleophile" evidence="10">
    <location>
        <position position="302"/>
    </location>
</feature>
<dbReference type="GO" id="GO:0003844">
    <property type="term" value="F:1,4-alpha-glucan branching enzyme activity"/>
    <property type="evidence" value="ECO:0007669"/>
    <property type="project" value="UniProtKB-EC"/>
</dbReference>
<comment type="function">
    <text evidence="2 10">Catalyzes the formation of the alpha-1,6-glucosidic linkages in glycogen by scission of a 1,4-alpha-linked oligosaccharide from growing alpha-1,4-glucan chains and the subsequent attachment of the oligosaccharide to the alpha-1,6 position.</text>
</comment>
<dbReference type="InterPro" id="IPR017853">
    <property type="entry name" value="GH"/>
</dbReference>
<protein>
    <recommendedName>
        <fullName evidence="10">1,4-alpha-glucan branching enzyme GlgB</fullName>
        <ecNumber evidence="10">2.4.1.18</ecNumber>
    </recommendedName>
    <alternativeName>
        <fullName evidence="10">1,4-alpha-D-glucan:1,4-alpha-D-glucan 6-glucosyl-transferase</fullName>
    </alternativeName>
    <alternativeName>
        <fullName evidence="10">Alpha-(1-&gt;4)-glucan branching enzyme</fullName>
    </alternativeName>
    <alternativeName>
        <fullName evidence="10">Glycogen branching enzyme</fullName>
        <shortName evidence="10">BE</shortName>
    </alternativeName>
</protein>
<keyword evidence="7 10" id="KW-0808">Transferase</keyword>
<evidence type="ECO:0000256" key="9">
    <source>
        <dbReference type="ARBA" id="ARBA00023277"/>
    </source>
</evidence>
<dbReference type="EMBL" id="CP110257">
    <property type="protein sequence ID" value="UZD55355.1"/>
    <property type="molecule type" value="Genomic_DNA"/>
</dbReference>
<evidence type="ECO:0000256" key="6">
    <source>
        <dbReference type="ARBA" id="ARBA00022676"/>
    </source>
</evidence>
<evidence type="ECO:0000256" key="2">
    <source>
        <dbReference type="ARBA" id="ARBA00002953"/>
    </source>
</evidence>
<dbReference type="PANTHER" id="PTHR43651">
    <property type="entry name" value="1,4-ALPHA-GLUCAN-BRANCHING ENZYME"/>
    <property type="match status" value="1"/>
</dbReference>
<keyword evidence="13" id="KW-1185">Reference proteome</keyword>
<evidence type="ECO:0000313" key="13">
    <source>
        <dbReference type="Proteomes" id="UP001163266"/>
    </source>
</evidence>
<dbReference type="SMART" id="SM00642">
    <property type="entry name" value="Aamy"/>
    <property type="match status" value="1"/>
</dbReference>
<dbReference type="Pfam" id="PF02922">
    <property type="entry name" value="CBM_48"/>
    <property type="match status" value="1"/>
</dbReference>
<dbReference type="Pfam" id="PF02806">
    <property type="entry name" value="Alpha-amylase_C"/>
    <property type="match status" value="1"/>
</dbReference>
<dbReference type="NCBIfam" id="NF008967">
    <property type="entry name" value="PRK12313.1"/>
    <property type="match status" value="1"/>
</dbReference>
<organism evidence="12 13">
    <name type="scientific">Caldimonas aquatica</name>
    <dbReference type="NCBI Taxonomy" id="376175"/>
    <lineage>
        <taxon>Bacteria</taxon>
        <taxon>Pseudomonadati</taxon>
        <taxon>Pseudomonadota</taxon>
        <taxon>Betaproteobacteria</taxon>
        <taxon>Burkholderiales</taxon>
        <taxon>Sphaerotilaceae</taxon>
        <taxon>Caldimonas</taxon>
    </lineage>
</organism>
<evidence type="ECO:0000259" key="11">
    <source>
        <dbReference type="SMART" id="SM00642"/>
    </source>
</evidence>
<evidence type="ECO:0000256" key="8">
    <source>
        <dbReference type="ARBA" id="ARBA00023056"/>
    </source>
</evidence>
<dbReference type="RefSeq" id="WP_264893110.1">
    <property type="nucleotide sequence ID" value="NZ_CP110257.1"/>
</dbReference>
<comment type="similarity">
    <text evidence="4 10">Belongs to the glycosyl hydrolase 13 family. GlgB subfamily.</text>
</comment>
<feature type="active site" description="Proton donor" evidence="10">
    <location>
        <position position="355"/>
    </location>
</feature>
<reference evidence="12" key="1">
    <citation type="submission" date="2022-10" db="EMBL/GenBank/DDBJ databases">
        <title>Complete genome sequence of Schlegelella aquatica LMG 23380.</title>
        <authorList>
            <person name="Musilova J."/>
            <person name="Kourilova X."/>
            <person name="Bezdicek M."/>
            <person name="Hermankova K."/>
            <person name="Obruca S."/>
            <person name="Sedlar K."/>
        </authorList>
    </citation>
    <scope>NUCLEOTIDE SEQUENCE</scope>
    <source>
        <strain evidence="12">LMG 23380</strain>
    </source>
</reference>
<dbReference type="EC" id="2.4.1.18" evidence="10"/>
<dbReference type="InterPro" id="IPR006048">
    <property type="entry name" value="A-amylase/branching_C"/>
</dbReference>
<dbReference type="CDD" id="cd11322">
    <property type="entry name" value="AmyAc_Glg_BE"/>
    <property type="match status" value="1"/>
</dbReference>
<dbReference type="InterPro" id="IPR013780">
    <property type="entry name" value="Glyco_hydro_b"/>
</dbReference>
<dbReference type="InterPro" id="IPR004193">
    <property type="entry name" value="Glyco_hydro_13_N"/>
</dbReference>
<keyword evidence="6 10" id="KW-0328">Glycosyltransferase</keyword>
<dbReference type="PANTHER" id="PTHR43651:SF3">
    <property type="entry name" value="1,4-ALPHA-GLUCAN-BRANCHING ENZYME"/>
    <property type="match status" value="1"/>
</dbReference>
<dbReference type="Gene3D" id="3.20.20.80">
    <property type="entry name" value="Glycosidases"/>
    <property type="match status" value="1"/>
</dbReference>
<dbReference type="SUPFAM" id="SSF51011">
    <property type="entry name" value="Glycosyl hydrolase domain"/>
    <property type="match status" value="1"/>
</dbReference>
<feature type="domain" description="Glycosyl hydrolase family 13 catalytic" evidence="11">
    <location>
        <begin position="146"/>
        <end position="531"/>
    </location>
</feature>
<gene>
    <name evidence="10 12" type="primary">glgB</name>
    <name evidence="12" type="ORF">OMP39_01835</name>
</gene>
<evidence type="ECO:0000256" key="7">
    <source>
        <dbReference type="ARBA" id="ARBA00022679"/>
    </source>
</evidence>
<dbReference type="InterPro" id="IPR037439">
    <property type="entry name" value="Branching_enzy"/>
</dbReference>
<dbReference type="InterPro" id="IPR044143">
    <property type="entry name" value="GlgB_N_E_set_prok"/>
</dbReference>
<dbReference type="InterPro" id="IPR006047">
    <property type="entry name" value="GH13_cat_dom"/>
</dbReference>
<keyword evidence="5 10" id="KW-0321">Glycogen metabolism</keyword>
<dbReference type="SUPFAM" id="SSF51445">
    <property type="entry name" value="(Trans)glycosidases"/>
    <property type="match status" value="1"/>
</dbReference>
<comment type="catalytic activity">
    <reaction evidence="1 10">
        <text>Transfers a segment of a (1-&gt;4)-alpha-D-glucan chain to a primary hydroxy group in a similar glucan chain.</text>
        <dbReference type="EC" id="2.4.1.18"/>
    </reaction>
</comment>
<dbReference type="Gene3D" id="2.60.40.1180">
    <property type="entry name" value="Golgi alpha-mannosidase II"/>
    <property type="match status" value="1"/>
</dbReference>
<keyword evidence="9 10" id="KW-0119">Carbohydrate metabolism</keyword>
<evidence type="ECO:0000256" key="5">
    <source>
        <dbReference type="ARBA" id="ARBA00022600"/>
    </source>
</evidence>
<evidence type="ECO:0000313" key="12">
    <source>
        <dbReference type="EMBL" id="UZD55355.1"/>
    </source>
</evidence>
<evidence type="ECO:0000256" key="10">
    <source>
        <dbReference type="HAMAP-Rule" id="MF_00685"/>
    </source>
</evidence>
<dbReference type="NCBIfam" id="TIGR01515">
    <property type="entry name" value="branching_enzym"/>
    <property type="match status" value="1"/>
</dbReference>
<keyword evidence="8 10" id="KW-0320">Glycogen biosynthesis</keyword>
<dbReference type="CDD" id="cd02855">
    <property type="entry name" value="E_set_GBE_prok_N"/>
    <property type="match status" value="1"/>
</dbReference>
<comment type="subunit">
    <text evidence="10">Monomer.</text>
</comment>
<dbReference type="InterPro" id="IPR013783">
    <property type="entry name" value="Ig-like_fold"/>
</dbReference>
<evidence type="ECO:0000256" key="4">
    <source>
        <dbReference type="ARBA" id="ARBA00009000"/>
    </source>
</evidence>
<dbReference type="Pfam" id="PF00128">
    <property type="entry name" value="Alpha-amylase"/>
    <property type="match status" value="1"/>
</dbReference>
<sequence>MTISEQDIYWFREGSHARLYEKLGAHWAPGGTRFVVWAPNAQSVSVIGDWNGWSAEAHPMQPRWDGSGIWETVIPGVHPGQRYKYRIVSRHHGYTVGKADPFAFHAEVPPATASCVWTLDYDWHDDVWLSERARRNALDAPISIYELHAGSWRRANGQFLNYRELAHQVAPYAKAMGFTHVELLPVTEHPFYGSWGYQTTGYFAPTSRYGTPQDLMYFVDHLHREGLGVILDWVPSHFPTDEHGLQYFDGTHLYEHADPRQGFHPDWNSSIFNYGRNEVRSFLISSALFWLDKYHVDGLRVDAVASMLYLDYGRRQGEWIPNVHGGKENLEAIEFLRKLNEAVYRDFPDTMTIAEESTAWPMVSRPTYLGGLGFGMKWNMGWMHDTLAYLREDPVHRKYHHGRLTFSLVYAFNENFVLPLSHDEVVHGKGSLLNKMPGDRWRQFANLRALYGYMWTHPGKKLLFMGGEFAQEREWAHEGELDWHLTEWPEHRGVQRLVQQLNRLYAEEPALHRTDFSHEGFQWVETHDAERSVIAYLRRGREPQDAPLLVVCNFTPEPRTNYVLGVPVMGRWRELLNTDAREYGGSGWGNLGGVEAVPLPSHGQPHSLSLVLPPLATLILKPERHA</sequence>
<dbReference type="HAMAP" id="MF_00685">
    <property type="entry name" value="GlgB"/>
    <property type="match status" value="1"/>
</dbReference>
<comment type="pathway">
    <text evidence="3 10">Glycan biosynthesis; glycogen biosynthesis.</text>
</comment>
<proteinExistence type="inferred from homology"/>
<name>A0ABY6MTM1_9BURK</name>
<evidence type="ECO:0000256" key="1">
    <source>
        <dbReference type="ARBA" id="ARBA00000826"/>
    </source>
</evidence>
<accession>A0ABY6MTM1</accession>